<keyword evidence="9" id="KW-1185">Reference proteome</keyword>
<organism evidence="8 9">
    <name type="scientific">Cupriavidus malaysiensis</name>
    <dbReference type="NCBI Taxonomy" id="367825"/>
    <lineage>
        <taxon>Bacteria</taxon>
        <taxon>Pseudomonadati</taxon>
        <taxon>Pseudomonadota</taxon>
        <taxon>Betaproteobacteria</taxon>
        <taxon>Burkholderiales</taxon>
        <taxon>Burkholderiaceae</taxon>
        <taxon>Cupriavidus</taxon>
    </lineage>
</organism>
<evidence type="ECO:0000256" key="4">
    <source>
        <dbReference type="ARBA" id="ARBA00022692"/>
    </source>
</evidence>
<feature type="transmembrane region" description="Helical" evidence="7">
    <location>
        <begin position="109"/>
        <end position="127"/>
    </location>
</feature>
<dbReference type="Gene3D" id="1.10.1760.20">
    <property type="match status" value="1"/>
</dbReference>
<dbReference type="Proteomes" id="UP000177515">
    <property type="component" value="Chromosome 1"/>
</dbReference>
<feature type="transmembrane region" description="Helical" evidence="7">
    <location>
        <begin position="67"/>
        <end position="97"/>
    </location>
</feature>
<keyword evidence="4 7" id="KW-0812">Transmembrane</keyword>
<feature type="transmembrane region" description="Helical" evidence="7">
    <location>
        <begin position="139"/>
        <end position="164"/>
    </location>
</feature>
<evidence type="ECO:0008006" key="10">
    <source>
        <dbReference type="Google" id="ProtNLM"/>
    </source>
</evidence>
<proteinExistence type="predicted"/>
<name>A0ABM6F5K9_9BURK</name>
<dbReference type="RefSeq" id="WP_071038249.1">
    <property type="nucleotide sequence ID" value="NZ_CP017754.1"/>
</dbReference>
<evidence type="ECO:0000256" key="2">
    <source>
        <dbReference type="ARBA" id="ARBA00022448"/>
    </source>
</evidence>
<evidence type="ECO:0000313" key="9">
    <source>
        <dbReference type="Proteomes" id="UP000177515"/>
    </source>
</evidence>
<evidence type="ECO:0000313" key="8">
    <source>
        <dbReference type="EMBL" id="AOZ06650.1"/>
    </source>
</evidence>
<evidence type="ECO:0000256" key="7">
    <source>
        <dbReference type="SAM" id="Phobius"/>
    </source>
</evidence>
<keyword evidence="2" id="KW-0813">Transport</keyword>
<feature type="transmembrane region" description="Helical" evidence="7">
    <location>
        <begin position="36"/>
        <end position="55"/>
    </location>
</feature>
<evidence type="ECO:0000256" key="1">
    <source>
        <dbReference type="ARBA" id="ARBA00004651"/>
    </source>
</evidence>
<keyword evidence="5 7" id="KW-1133">Transmembrane helix</keyword>
<sequence length="221" mass="23961">MPATLPFLLPVLSLAGLAWAVWQRPWRPLAHDDLQHGWLGALVLTALLWTVRATLPGGLVLQLTGAALLTTLFGLPLALLSLFAVDVISLLGLAFLAGSGWQEIGWAALWPRFVWMGLAPALLAAVLQAAMRRWLPHHPFIFILGHGYFSAGLAALGAGVAQALWREWGGARGVVPLADVLTGLLVLAFGEAFLSGMLVAVFVVYRPQWVLTFLDEDYLRR</sequence>
<accession>A0ABM6F5K9</accession>
<evidence type="ECO:0000256" key="3">
    <source>
        <dbReference type="ARBA" id="ARBA00022475"/>
    </source>
</evidence>
<comment type="subcellular location">
    <subcellularLocation>
        <location evidence="1">Cell membrane</location>
        <topology evidence="1">Multi-pass membrane protein</topology>
    </subcellularLocation>
</comment>
<evidence type="ECO:0000256" key="6">
    <source>
        <dbReference type="ARBA" id="ARBA00023136"/>
    </source>
</evidence>
<feature type="transmembrane region" description="Helical" evidence="7">
    <location>
        <begin position="184"/>
        <end position="205"/>
    </location>
</feature>
<evidence type="ECO:0000256" key="5">
    <source>
        <dbReference type="ARBA" id="ARBA00022989"/>
    </source>
</evidence>
<gene>
    <name evidence="8" type="ORF">BKK80_13140</name>
</gene>
<keyword evidence="3" id="KW-1003">Cell membrane</keyword>
<dbReference type="InterPro" id="IPR002751">
    <property type="entry name" value="CbiM/NikMN"/>
</dbReference>
<dbReference type="Pfam" id="PF01891">
    <property type="entry name" value="CbiM"/>
    <property type="match status" value="1"/>
</dbReference>
<keyword evidence="6 7" id="KW-0472">Membrane</keyword>
<dbReference type="EMBL" id="CP017754">
    <property type="protein sequence ID" value="AOZ06650.1"/>
    <property type="molecule type" value="Genomic_DNA"/>
</dbReference>
<protein>
    <recommendedName>
        <fullName evidence="10">Energy-coupling factor ABC transporter permease</fullName>
    </recommendedName>
</protein>
<reference evidence="8 9" key="1">
    <citation type="submission" date="2016-10" db="EMBL/GenBank/DDBJ databases">
        <title>Complete genome sequences of three Cupriavidus strains isolated from various Malaysian environments.</title>
        <authorList>
            <person name="Abdullah A.A.-A."/>
            <person name="Shafie N.A.H."/>
            <person name="Lau N.S."/>
        </authorList>
    </citation>
    <scope>NUCLEOTIDE SEQUENCE [LARGE SCALE GENOMIC DNA]</scope>
    <source>
        <strain evidence="8 9">USMAA1020</strain>
    </source>
</reference>